<organism evidence="2 3">
    <name type="scientific">Vespula squamosa</name>
    <name type="common">Southern yellow jacket</name>
    <name type="synonym">Wasp</name>
    <dbReference type="NCBI Taxonomy" id="30214"/>
    <lineage>
        <taxon>Eukaryota</taxon>
        <taxon>Metazoa</taxon>
        <taxon>Ecdysozoa</taxon>
        <taxon>Arthropoda</taxon>
        <taxon>Hexapoda</taxon>
        <taxon>Insecta</taxon>
        <taxon>Pterygota</taxon>
        <taxon>Neoptera</taxon>
        <taxon>Endopterygota</taxon>
        <taxon>Hymenoptera</taxon>
        <taxon>Apocrita</taxon>
        <taxon>Aculeata</taxon>
        <taxon>Vespoidea</taxon>
        <taxon>Vespidae</taxon>
        <taxon>Vespinae</taxon>
        <taxon>Vespula</taxon>
    </lineage>
</organism>
<protein>
    <submittedName>
        <fullName evidence="2">Uncharacterized protein</fullName>
    </submittedName>
</protein>
<reference evidence="2 3" key="1">
    <citation type="journal article" date="2024" name="Ann. Entomol. Soc. Am.">
        <title>Genomic analyses of the southern and eastern yellowjacket wasps (Hymenoptera: Vespidae) reveal evolutionary signatures of social life.</title>
        <authorList>
            <person name="Catto M.A."/>
            <person name="Caine P.B."/>
            <person name="Orr S.E."/>
            <person name="Hunt B.G."/>
            <person name="Goodisman M.A.D."/>
        </authorList>
    </citation>
    <scope>NUCLEOTIDE SEQUENCE [LARGE SCALE GENOMIC DNA]</scope>
    <source>
        <strain evidence="2">233</strain>
        <tissue evidence="2">Head and thorax</tissue>
    </source>
</reference>
<accession>A0ABD2A2T6</accession>
<evidence type="ECO:0000313" key="3">
    <source>
        <dbReference type="Proteomes" id="UP001607302"/>
    </source>
</evidence>
<evidence type="ECO:0000313" key="2">
    <source>
        <dbReference type="EMBL" id="KAL2714946.1"/>
    </source>
</evidence>
<evidence type="ECO:0000256" key="1">
    <source>
        <dbReference type="SAM" id="MobiDB-lite"/>
    </source>
</evidence>
<feature type="region of interest" description="Disordered" evidence="1">
    <location>
        <begin position="140"/>
        <end position="171"/>
    </location>
</feature>
<proteinExistence type="predicted"/>
<name>A0ABD2A2T6_VESSQ</name>
<gene>
    <name evidence="2" type="ORF">V1478_014644</name>
</gene>
<dbReference type="Proteomes" id="UP001607302">
    <property type="component" value="Unassembled WGS sequence"/>
</dbReference>
<sequence length="171" mass="18982">MIGGFDTLSNGAPVSYVSALPPSSSRSLRGDGSLAEPLLNMEESEEISIRRVRSGCKVVSKLIQWRLIEDNHKFFEEVEKRLRIGARCKGVPGKERELKIEVDASRRAPKNAGHREGPAYNAIRVFPRSSNFKVEERLEASNPLWSPSSLNGKDDGVVHGESRDHDKSQSV</sequence>
<feature type="compositionally biased region" description="Basic and acidic residues" evidence="1">
    <location>
        <begin position="152"/>
        <end position="171"/>
    </location>
</feature>
<keyword evidence="3" id="KW-1185">Reference proteome</keyword>
<dbReference type="AlphaFoldDB" id="A0ABD2A2T6"/>
<dbReference type="EMBL" id="JAUDFV010000155">
    <property type="protein sequence ID" value="KAL2714946.1"/>
    <property type="molecule type" value="Genomic_DNA"/>
</dbReference>
<comment type="caution">
    <text evidence="2">The sequence shown here is derived from an EMBL/GenBank/DDBJ whole genome shotgun (WGS) entry which is preliminary data.</text>
</comment>